<evidence type="ECO:0000256" key="2">
    <source>
        <dbReference type="SAM" id="MobiDB-lite"/>
    </source>
</evidence>
<dbReference type="PROSITE" id="PS50013">
    <property type="entry name" value="CHROMO_2"/>
    <property type="match status" value="1"/>
</dbReference>
<keyword evidence="5" id="KW-1185">Reference proteome</keyword>
<accession>A0A9P4M121</accession>
<feature type="region of interest" description="Disordered" evidence="2">
    <location>
        <begin position="131"/>
        <end position="367"/>
    </location>
</feature>
<evidence type="ECO:0000313" key="4">
    <source>
        <dbReference type="EMBL" id="KAF2092935.1"/>
    </source>
</evidence>
<gene>
    <name evidence="4" type="ORF">NA57DRAFT_81869</name>
</gene>
<feature type="compositionally biased region" description="Basic and acidic residues" evidence="2">
    <location>
        <begin position="319"/>
        <end position="328"/>
    </location>
</feature>
<proteinExistence type="predicted"/>
<feature type="compositionally biased region" description="Polar residues" evidence="2">
    <location>
        <begin position="192"/>
        <end position="202"/>
    </location>
</feature>
<evidence type="ECO:0000313" key="5">
    <source>
        <dbReference type="Proteomes" id="UP000799772"/>
    </source>
</evidence>
<dbReference type="SUPFAM" id="SSF54160">
    <property type="entry name" value="Chromo domain-like"/>
    <property type="match status" value="1"/>
</dbReference>
<name>A0A9P4M121_9PEZI</name>
<feature type="compositionally biased region" description="Basic and acidic residues" evidence="2">
    <location>
        <begin position="140"/>
        <end position="151"/>
    </location>
</feature>
<dbReference type="Pfam" id="PF00385">
    <property type="entry name" value="Chromo"/>
    <property type="match status" value="1"/>
</dbReference>
<reference evidence="4" key="1">
    <citation type="journal article" date="2020" name="Stud. Mycol.">
        <title>101 Dothideomycetes genomes: a test case for predicting lifestyles and emergence of pathogens.</title>
        <authorList>
            <person name="Haridas S."/>
            <person name="Albert R."/>
            <person name="Binder M."/>
            <person name="Bloem J."/>
            <person name="Labutti K."/>
            <person name="Salamov A."/>
            <person name="Andreopoulos B."/>
            <person name="Baker S."/>
            <person name="Barry K."/>
            <person name="Bills G."/>
            <person name="Bluhm B."/>
            <person name="Cannon C."/>
            <person name="Castanera R."/>
            <person name="Culley D."/>
            <person name="Daum C."/>
            <person name="Ezra D."/>
            <person name="Gonzalez J."/>
            <person name="Henrissat B."/>
            <person name="Kuo A."/>
            <person name="Liang C."/>
            <person name="Lipzen A."/>
            <person name="Lutzoni F."/>
            <person name="Magnuson J."/>
            <person name="Mondo S."/>
            <person name="Nolan M."/>
            <person name="Ohm R."/>
            <person name="Pangilinan J."/>
            <person name="Park H.-J."/>
            <person name="Ramirez L."/>
            <person name="Alfaro M."/>
            <person name="Sun H."/>
            <person name="Tritt A."/>
            <person name="Yoshinaga Y."/>
            <person name="Zwiers L.-H."/>
            <person name="Turgeon B."/>
            <person name="Goodwin S."/>
            <person name="Spatafora J."/>
            <person name="Crous P."/>
            <person name="Grigoriev I."/>
        </authorList>
    </citation>
    <scope>NUCLEOTIDE SEQUENCE</scope>
    <source>
        <strain evidence="4">CBS 133067</strain>
    </source>
</reference>
<evidence type="ECO:0000256" key="1">
    <source>
        <dbReference type="ARBA" id="ARBA00011353"/>
    </source>
</evidence>
<sequence>MPPRLPDEDEDSISLYSSTWTEEKSNYGEGKDYIVDKILAQRVTEEDGMLEYLIQWEGYGVERATWEPADGIPEEYVLLWHEKQLRVKQTIDQPFDVEAWLDNVERVKAGKSERKKRRVAKQKRLGMLPSESSDALFVTHSDERADGAGKEDSDDDIPLSRRKKQKLDGHPHLGGFVVAESEDEDDVPLATLQRNMSRQSANRPLREEAALSDDSLMEELRTSSVKDKRRKRNRSNTPPPKPKERPAKKFAPSPTLAKKLPQTALSNAPSTAAKTGQATTTTRTPPKQTPTTTSPENLQQNNTPTTPAAQTSDLSTDMAGRRVKDGEHIFSNWDKPLPVTNRRTAPPRRRTADNHEPSRPALPKTHTELTRFHNARVNEKPPPGGAENHETFDPETGAFRPALMPLDLTTEAATTSNQRNEPRWPWSRADVPEQTLPIPERLDLTTDDKVPLTCPAWRSEGKCRDHEDNECSFLHEDTPYTASFNLKAQAHRGDSLKVSLPGGRRTFTCAFWYYGKGCYKSVDECDGAHWNTGLLMAGLMAPSQRIFFERDSAHVPRDPFTGGFKANKTCFFWAVGICQTHKNIRGCKMPEDQCQFYHVVCDEIAEPPLSCRPWGGEMPTLGKVRARLEESATSTNPDKEHDVDDSRRTPDALKPSEERMLRNMFSPENVARAKNRPVTKPFVADMKIFGQLQAIPVEFGGLNEEARSLLLAAYGEQPKLDVKLVCTAGNFRVFWEEGNATNLLSSGTIKPNDPASSEALEVYSDSLKINDSGALILHSDFAILLFPSRQDRWAYLKPKNDPIHALQFYIRAPLKTSIVRGLSAGNISMRSDKGKMASVLHTVYGIDDVGFKRLLEWPNAPLAPRFFLMFDSEAHAAELKLLTRMLQDKGAKVYHMGVKGSWKSWQALFRNDQRGGVVITHPTLRKHYTIPELSYFLNSKCNFFTFGSINNDEFLKEDGWVYQTENQFIFKKIFPGGSIVFITDEVFAHYPKDALTVVKHVAEKNKGKEWGKKTWILAGRPDLQLWLADLRDGKINGFPKDDKHVTRNEITWHVYHKFNPSETWRVENVPRPGDNAALLSLDSHDMPDYEGLENPYAATERIIEWFHRHAYYSRRTIRRSVVIVHEVTEQHMALKKQWMELDFLTADKYMKRFK</sequence>
<dbReference type="AlphaFoldDB" id="A0A9P4M121"/>
<comment type="caution">
    <text evidence="4">The sequence shown here is derived from an EMBL/GenBank/DDBJ whole genome shotgun (WGS) entry which is preliminary data.</text>
</comment>
<dbReference type="Proteomes" id="UP000799772">
    <property type="component" value="Unassembled WGS sequence"/>
</dbReference>
<feature type="compositionally biased region" description="Basic and acidic residues" evidence="2">
    <location>
        <begin position="637"/>
        <end position="658"/>
    </location>
</feature>
<evidence type="ECO:0000259" key="3">
    <source>
        <dbReference type="PROSITE" id="PS50013"/>
    </source>
</evidence>
<dbReference type="Gene3D" id="2.40.50.40">
    <property type="match status" value="1"/>
</dbReference>
<dbReference type="InterPro" id="IPR023780">
    <property type="entry name" value="Chromo_domain"/>
</dbReference>
<comment type="subunit">
    <text evidence="1">Component of the NuA4 histone acetyltransferase complex.</text>
</comment>
<feature type="compositionally biased region" description="Polar residues" evidence="2">
    <location>
        <begin position="294"/>
        <end position="315"/>
    </location>
</feature>
<dbReference type="SMART" id="SM00298">
    <property type="entry name" value="CHROMO"/>
    <property type="match status" value="1"/>
</dbReference>
<organism evidence="4 5">
    <name type="scientific">Rhizodiscina lignyota</name>
    <dbReference type="NCBI Taxonomy" id="1504668"/>
    <lineage>
        <taxon>Eukaryota</taxon>
        <taxon>Fungi</taxon>
        <taxon>Dikarya</taxon>
        <taxon>Ascomycota</taxon>
        <taxon>Pezizomycotina</taxon>
        <taxon>Dothideomycetes</taxon>
        <taxon>Pleosporomycetidae</taxon>
        <taxon>Aulographales</taxon>
        <taxon>Rhizodiscinaceae</taxon>
        <taxon>Rhizodiscina</taxon>
    </lineage>
</organism>
<dbReference type="InterPro" id="IPR016197">
    <property type="entry name" value="Chromo-like_dom_sf"/>
</dbReference>
<dbReference type="OrthoDB" id="1918685at2759"/>
<feature type="region of interest" description="Disordered" evidence="2">
    <location>
        <begin position="629"/>
        <end position="658"/>
    </location>
</feature>
<protein>
    <recommendedName>
        <fullName evidence="3">Chromo domain-containing protein</fullName>
    </recommendedName>
</protein>
<dbReference type="GO" id="GO:0006338">
    <property type="term" value="P:chromatin remodeling"/>
    <property type="evidence" value="ECO:0007669"/>
    <property type="project" value="UniProtKB-ARBA"/>
</dbReference>
<feature type="domain" description="Chromo" evidence="3">
    <location>
        <begin position="33"/>
        <end position="93"/>
    </location>
</feature>
<dbReference type="EMBL" id="ML978141">
    <property type="protein sequence ID" value="KAF2092935.1"/>
    <property type="molecule type" value="Genomic_DNA"/>
</dbReference>
<dbReference type="InterPro" id="IPR000953">
    <property type="entry name" value="Chromo/chromo_shadow_dom"/>
</dbReference>
<feature type="compositionally biased region" description="Low complexity" evidence="2">
    <location>
        <begin position="271"/>
        <end position="293"/>
    </location>
</feature>